<dbReference type="EMBL" id="JAFBFC010000001">
    <property type="protein sequence ID" value="MBM7701868.1"/>
    <property type="molecule type" value="Genomic_DNA"/>
</dbReference>
<accession>A0ABS2QRM9</accession>
<dbReference type="Pfam" id="PF03448">
    <property type="entry name" value="MgtE_N"/>
    <property type="match status" value="1"/>
</dbReference>
<feature type="transmembrane region" description="Helical" evidence="2">
    <location>
        <begin position="20"/>
        <end position="43"/>
    </location>
</feature>
<keyword evidence="5" id="KW-1185">Reference proteome</keyword>
<dbReference type="SUPFAM" id="SSF57997">
    <property type="entry name" value="Tropomyosin"/>
    <property type="match status" value="1"/>
</dbReference>
<keyword evidence="2" id="KW-0472">Membrane</keyword>
<keyword evidence="4" id="KW-0966">Cell projection</keyword>
<evidence type="ECO:0000259" key="3">
    <source>
        <dbReference type="Pfam" id="PF03448"/>
    </source>
</evidence>
<feature type="domain" description="Magnesium transporter MgtE intracellular" evidence="3">
    <location>
        <begin position="112"/>
        <end position="191"/>
    </location>
</feature>
<keyword evidence="4" id="KW-0969">Cilium</keyword>
<organism evidence="4 5">
    <name type="scientific">Priestia iocasae</name>
    <dbReference type="NCBI Taxonomy" id="2291674"/>
    <lineage>
        <taxon>Bacteria</taxon>
        <taxon>Bacillati</taxon>
        <taxon>Bacillota</taxon>
        <taxon>Bacilli</taxon>
        <taxon>Bacillales</taxon>
        <taxon>Bacillaceae</taxon>
        <taxon>Priestia</taxon>
    </lineage>
</organism>
<sequence length="199" mass="22956">MSKETNKVEEKEYSKIQIFFLLVFIPILFTIAILFAVLTVAGVDVTTKVMEIVKSEAFTEETEENQKRSVKEQQQQVQSLQSELKDKEEAIQSYEEQVAMMGRKNDELQIEIRDLQEELDDMQEQRANKEVEMTDLISTYEEMTPKRAALIVAELDEEQAMLLLSHLKSKTRSSILEKMPPEIAAKYTNLLVQSSEDSQ</sequence>
<comment type="caution">
    <text evidence="4">The sequence shown here is derived from an EMBL/GenBank/DDBJ whole genome shotgun (WGS) entry which is preliminary data.</text>
</comment>
<dbReference type="InterPro" id="IPR038076">
    <property type="entry name" value="MgtE_N_sf"/>
</dbReference>
<dbReference type="RefSeq" id="WP_205183808.1">
    <property type="nucleotide sequence ID" value="NZ_JAFBFC010000001.1"/>
</dbReference>
<feature type="coiled-coil region" evidence="1">
    <location>
        <begin position="63"/>
        <end position="139"/>
    </location>
</feature>
<proteinExistence type="predicted"/>
<protein>
    <submittedName>
        <fullName evidence="4">Flagellar motility protein MotE (MotC chaperone)</fullName>
    </submittedName>
</protein>
<dbReference type="SUPFAM" id="SSF158791">
    <property type="entry name" value="MgtE N-terminal domain-like"/>
    <property type="match status" value="1"/>
</dbReference>
<keyword evidence="2" id="KW-0812">Transmembrane</keyword>
<dbReference type="Gene3D" id="1.25.60.10">
    <property type="entry name" value="MgtE N-terminal domain-like"/>
    <property type="match status" value="1"/>
</dbReference>
<keyword evidence="4" id="KW-0282">Flagellum</keyword>
<name>A0ABS2QRM9_9BACI</name>
<dbReference type="InterPro" id="IPR006668">
    <property type="entry name" value="Mg_transptr_MgtE_intracell_dom"/>
</dbReference>
<keyword evidence="2" id="KW-1133">Transmembrane helix</keyword>
<evidence type="ECO:0000256" key="1">
    <source>
        <dbReference type="SAM" id="Coils"/>
    </source>
</evidence>
<reference evidence="4 5" key="1">
    <citation type="submission" date="2021-01" db="EMBL/GenBank/DDBJ databases">
        <title>Genomic Encyclopedia of Type Strains, Phase IV (KMG-IV): sequencing the most valuable type-strain genomes for metagenomic binning, comparative biology and taxonomic classification.</title>
        <authorList>
            <person name="Goeker M."/>
        </authorList>
    </citation>
    <scope>NUCLEOTIDE SEQUENCE [LARGE SCALE GENOMIC DNA]</scope>
    <source>
        <strain evidence="4 5">DSM 104297</strain>
    </source>
</reference>
<keyword evidence="1" id="KW-0175">Coiled coil</keyword>
<dbReference type="Proteomes" id="UP000809829">
    <property type="component" value="Unassembled WGS sequence"/>
</dbReference>
<evidence type="ECO:0000256" key="2">
    <source>
        <dbReference type="SAM" id="Phobius"/>
    </source>
</evidence>
<evidence type="ECO:0000313" key="4">
    <source>
        <dbReference type="EMBL" id="MBM7701868.1"/>
    </source>
</evidence>
<gene>
    <name evidence="4" type="ORF">JOC83_000694</name>
</gene>
<evidence type="ECO:0000313" key="5">
    <source>
        <dbReference type="Proteomes" id="UP000809829"/>
    </source>
</evidence>